<gene>
    <name evidence="2" type="ORF">RFM23_01445</name>
</gene>
<evidence type="ECO:0000313" key="3">
    <source>
        <dbReference type="Proteomes" id="UP001276564"/>
    </source>
</evidence>
<dbReference type="EMBL" id="JAVIIP010000001">
    <property type="protein sequence ID" value="MDX8536282.1"/>
    <property type="molecule type" value="Genomic_DNA"/>
</dbReference>
<name>A0ABU5AGA5_9HYPH</name>
<evidence type="ECO:0000313" key="2">
    <source>
        <dbReference type="EMBL" id="MDX8536282.1"/>
    </source>
</evidence>
<proteinExistence type="predicted"/>
<keyword evidence="3" id="KW-1185">Reference proteome</keyword>
<evidence type="ECO:0008006" key="4">
    <source>
        <dbReference type="Google" id="ProtNLM"/>
    </source>
</evidence>
<dbReference type="RefSeq" id="WP_127282267.1">
    <property type="nucleotide sequence ID" value="NZ_JAVIIP010000001.1"/>
</dbReference>
<protein>
    <recommendedName>
        <fullName evidence="4">Secreted protein</fullName>
    </recommendedName>
</protein>
<evidence type="ECO:0000256" key="1">
    <source>
        <dbReference type="SAM" id="MobiDB-lite"/>
    </source>
</evidence>
<reference evidence="2 3" key="1">
    <citation type="submission" date="2023-08" db="EMBL/GenBank/DDBJ databases">
        <title>Implementing the SeqCode for naming new Mesorhizobium species isolated from Vachellia karroo root nodules.</title>
        <authorList>
            <person name="Van Lill M."/>
        </authorList>
    </citation>
    <scope>NUCLEOTIDE SEQUENCE [LARGE SCALE GENOMIC DNA]</scope>
    <source>
        <strain evidence="2 3">VK4B</strain>
    </source>
</reference>
<comment type="caution">
    <text evidence="2">The sequence shown here is derived from an EMBL/GenBank/DDBJ whole genome shotgun (WGS) entry which is preliminary data.</text>
</comment>
<organism evidence="2 3">
    <name type="scientific">Mesorhizobium abyssinicae</name>
    <dbReference type="NCBI Taxonomy" id="1209958"/>
    <lineage>
        <taxon>Bacteria</taxon>
        <taxon>Pseudomonadati</taxon>
        <taxon>Pseudomonadota</taxon>
        <taxon>Alphaproteobacteria</taxon>
        <taxon>Hyphomicrobiales</taxon>
        <taxon>Phyllobacteriaceae</taxon>
        <taxon>Mesorhizobium</taxon>
    </lineage>
</organism>
<feature type="region of interest" description="Disordered" evidence="1">
    <location>
        <begin position="75"/>
        <end position="101"/>
    </location>
</feature>
<accession>A0ABU5AGA5</accession>
<dbReference type="Proteomes" id="UP001276564">
    <property type="component" value="Unassembled WGS sequence"/>
</dbReference>
<sequence>MSDAMISRAVAAIFLLALWLFCPLLSALLDVATSLWDITETARDARSRATGAPVPLADDMEVFRIEAAPSEIDTTRIVPKPGQPSTRLSLMGDMRQPPREK</sequence>